<evidence type="ECO:0000313" key="3">
    <source>
        <dbReference type="Proteomes" id="UP000283509"/>
    </source>
</evidence>
<dbReference type="GO" id="GO:0072383">
    <property type="term" value="P:plus-end-directed vesicle transport along microtubule"/>
    <property type="evidence" value="ECO:0007669"/>
    <property type="project" value="TreeGrafter"/>
</dbReference>
<dbReference type="GO" id="GO:0005764">
    <property type="term" value="C:lysosome"/>
    <property type="evidence" value="ECO:0007669"/>
    <property type="project" value="TreeGrafter"/>
</dbReference>
<dbReference type="Pfam" id="PF02759">
    <property type="entry name" value="RUN"/>
    <property type="match status" value="1"/>
</dbReference>
<dbReference type="PROSITE" id="PS50826">
    <property type="entry name" value="RUN"/>
    <property type="match status" value="1"/>
</dbReference>
<dbReference type="OrthoDB" id="6363929at2759"/>
<evidence type="ECO:0000313" key="2">
    <source>
        <dbReference type="EMBL" id="ROT76968.1"/>
    </source>
</evidence>
<dbReference type="STRING" id="6689.A0A3R7MHV9"/>
<protein>
    <submittedName>
        <fullName evidence="2">Putative FYVE and coiled-coil domain-containing protein 1</fullName>
    </submittedName>
</protein>
<proteinExistence type="predicted"/>
<dbReference type="AlphaFoldDB" id="A0A3R7MHV9"/>
<reference evidence="2 3" key="2">
    <citation type="submission" date="2019-01" db="EMBL/GenBank/DDBJ databases">
        <title>The decoding of complex shrimp genome reveals the adaptation for benthos swimmer, frequently molting mechanism and breeding impact on genome.</title>
        <authorList>
            <person name="Sun Y."/>
            <person name="Gao Y."/>
            <person name="Yu Y."/>
        </authorList>
    </citation>
    <scope>NUCLEOTIDE SEQUENCE [LARGE SCALE GENOMIC DNA]</scope>
    <source>
        <tissue evidence="2">Muscle</tissue>
    </source>
</reference>
<keyword evidence="3" id="KW-1185">Reference proteome</keyword>
<evidence type="ECO:0000259" key="1">
    <source>
        <dbReference type="PROSITE" id="PS50826"/>
    </source>
</evidence>
<dbReference type="EMBL" id="QCYY01001585">
    <property type="protein sequence ID" value="ROT76968.1"/>
    <property type="molecule type" value="Genomic_DNA"/>
</dbReference>
<comment type="caution">
    <text evidence="2">The sequence shown here is derived from an EMBL/GenBank/DDBJ whole genome shotgun (WGS) entry which is preliminary data.</text>
</comment>
<dbReference type="InterPro" id="IPR037213">
    <property type="entry name" value="Run_dom_sf"/>
</dbReference>
<dbReference type="GO" id="GO:1901098">
    <property type="term" value="P:positive regulation of autophagosome maturation"/>
    <property type="evidence" value="ECO:0007669"/>
    <property type="project" value="TreeGrafter"/>
</dbReference>
<dbReference type="Gene3D" id="1.20.58.900">
    <property type="match status" value="1"/>
</dbReference>
<accession>A0A3R7MHV9</accession>
<gene>
    <name evidence="2" type="ORF">C7M84_004412</name>
</gene>
<dbReference type="SUPFAM" id="SSF140741">
    <property type="entry name" value="RUN domain-like"/>
    <property type="match status" value="1"/>
</dbReference>
<feature type="domain" description="RUN" evidence="1">
    <location>
        <begin position="24"/>
        <end position="157"/>
    </location>
</feature>
<sequence>MLQSLKDDIQGMVDDYEETNLPINDDNEKLRRFCERLEFLLKFGLKERSLVLGGRKDLWPYLCRCLEERRNIQEGITLVKANKELKTNTGRHRYFLRYCLLQCCLADVLQQCIADEASTLQFYDTGSLLLQPHFANDLVTSLYVLSDLTFDLALASSSHDLDVSWPAYARVGGASPWSRPPSRTWSLSSLCTRCHVNGHLNV</sequence>
<dbReference type="Proteomes" id="UP000283509">
    <property type="component" value="Unassembled WGS sequence"/>
</dbReference>
<dbReference type="PANTHER" id="PTHR46753">
    <property type="entry name" value="FYVE AND COILED-COIL DOMAIN-CONTAINING PROTEIN 1"/>
    <property type="match status" value="1"/>
</dbReference>
<reference evidence="2 3" key="1">
    <citation type="submission" date="2018-04" db="EMBL/GenBank/DDBJ databases">
        <authorList>
            <person name="Zhang X."/>
            <person name="Yuan J."/>
            <person name="Li F."/>
            <person name="Xiang J."/>
        </authorList>
    </citation>
    <scope>NUCLEOTIDE SEQUENCE [LARGE SCALE GENOMIC DNA]</scope>
    <source>
        <tissue evidence="2">Muscle</tissue>
    </source>
</reference>
<dbReference type="GO" id="GO:0005776">
    <property type="term" value="C:autophagosome"/>
    <property type="evidence" value="ECO:0007669"/>
    <property type="project" value="TreeGrafter"/>
</dbReference>
<dbReference type="PANTHER" id="PTHR46753:SF2">
    <property type="entry name" value="FYVE AND COILED-COIL DOMAIN-CONTAINING PROTEIN 1"/>
    <property type="match status" value="1"/>
</dbReference>
<dbReference type="GO" id="GO:0005770">
    <property type="term" value="C:late endosome"/>
    <property type="evidence" value="ECO:0007669"/>
    <property type="project" value="TreeGrafter"/>
</dbReference>
<organism evidence="2 3">
    <name type="scientific">Penaeus vannamei</name>
    <name type="common">Whiteleg shrimp</name>
    <name type="synonym">Litopenaeus vannamei</name>
    <dbReference type="NCBI Taxonomy" id="6689"/>
    <lineage>
        <taxon>Eukaryota</taxon>
        <taxon>Metazoa</taxon>
        <taxon>Ecdysozoa</taxon>
        <taxon>Arthropoda</taxon>
        <taxon>Crustacea</taxon>
        <taxon>Multicrustacea</taxon>
        <taxon>Malacostraca</taxon>
        <taxon>Eumalacostraca</taxon>
        <taxon>Eucarida</taxon>
        <taxon>Decapoda</taxon>
        <taxon>Dendrobranchiata</taxon>
        <taxon>Penaeoidea</taxon>
        <taxon>Penaeidae</taxon>
        <taxon>Penaeus</taxon>
    </lineage>
</organism>
<name>A0A3R7MHV9_PENVA</name>
<dbReference type="InterPro" id="IPR004012">
    <property type="entry name" value="Run_dom"/>
</dbReference>